<reference evidence="2 3" key="1">
    <citation type="submission" date="2016-04" db="EMBL/GenBank/DDBJ databases">
        <title>A degradative enzymes factory behind the ericoid mycorrhizal symbiosis.</title>
        <authorList>
            <consortium name="DOE Joint Genome Institute"/>
            <person name="Martino E."/>
            <person name="Morin E."/>
            <person name="Grelet G."/>
            <person name="Kuo A."/>
            <person name="Kohler A."/>
            <person name="Daghino S."/>
            <person name="Barry K."/>
            <person name="Choi C."/>
            <person name="Cichocki N."/>
            <person name="Clum A."/>
            <person name="Copeland A."/>
            <person name="Hainaut M."/>
            <person name="Haridas S."/>
            <person name="Labutti K."/>
            <person name="Lindquist E."/>
            <person name="Lipzen A."/>
            <person name="Khouja H.-R."/>
            <person name="Murat C."/>
            <person name="Ohm R."/>
            <person name="Olson A."/>
            <person name="Spatafora J."/>
            <person name="Veneault-Fourrey C."/>
            <person name="Henrissat B."/>
            <person name="Grigoriev I."/>
            <person name="Martin F."/>
            <person name="Perotto S."/>
        </authorList>
    </citation>
    <scope>NUCLEOTIDE SEQUENCE [LARGE SCALE GENOMIC DNA]</scope>
    <source>
        <strain evidence="2 3">E</strain>
    </source>
</reference>
<dbReference type="GeneID" id="36582873"/>
<sequence length="180" mass="21051">WFKRNKSWFKTLCAKTLVQERKAAHRKEDLEEHFQEYYGALEKYGICFEDIWNMDETGFRIGVLNGKIVIIHLNTKAVYLADPDNRKSLTAIETVSAGGKAIIPFLILKGEILLEEHFNNDLNTESVFAISSTGYINNILSLKYIKHFYNQIYRRIQGKWRMLIFNGHGSHTSDEFLYYC</sequence>
<dbReference type="STRING" id="1095630.A0A2J6TA33"/>
<protein>
    <recommendedName>
        <fullName evidence="1">DDE-1 domain-containing protein</fullName>
    </recommendedName>
</protein>
<accession>A0A2J6TA33</accession>
<dbReference type="InterPro" id="IPR004875">
    <property type="entry name" value="DDE_SF_endonuclease_dom"/>
</dbReference>
<name>A0A2J6TA33_9HELO</name>
<proteinExistence type="predicted"/>
<organism evidence="2 3">
    <name type="scientific">Hyaloscypha bicolor E</name>
    <dbReference type="NCBI Taxonomy" id="1095630"/>
    <lineage>
        <taxon>Eukaryota</taxon>
        <taxon>Fungi</taxon>
        <taxon>Dikarya</taxon>
        <taxon>Ascomycota</taxon>
        <taxon>Pezizomycotina</taxon>
        <taxon>Leotiomycetes</taxon>
        <taxon>Helotiales</taxon>
        <taxon>Hyaloscyphaceae</taxon>
        <taxon>Hyaloscypha</taxon>
        <taxon>Hyaloscypha bicolor</taxon>
    </lineage>
</organism>
<feature type="non-terminal residue" evidence="2">
    <location>
        <position position="1"/>
    </location>
</feature>
<dbReference type="EMBL" id="KZ613803">
    <property type="protein sequence ID" value="PMD59887.1"/>
    <property type="molecule type" value="Genomic_DNA"/>
</dbReference>
<gene>
    <name evidence="2" type="ORF">K444DRAFT_529290</name>
</gene>
<evidence type="ECO:0000259" key="1">
    <source>
        <dbReference type="Pfam" id="PF03184"/>
    </source>
</evidence>
<dbReference type="RefSeq" id="XP_024736791.1">
    <property type="nucleotide sequence ID" value="XM_024874793.1"/>
</dbReference>
<feature type="domain" description="DDE-1" evidence="1">
    <location>
        <begin position="90"/>
        <end position="176"/>
    </location>
</feature>
<dbReference type="GO" id="GO:0003676">
    <property type="term" value="F:nucleic acid binding"/>
    <property type="evidence" value="ECO:0007669"/>
    <property type="project" value="InterPro"/>
</dbReference>
<evidence type="ECO:0000313" key="3">
    <source>
        <dbReference type="Proteomes" id="UP000235371"/>
    </source>
</evidence>
<evidence type="ECO:0000313" key="2">
    <source>
        <dbReference type="EMBL" id="PMD59887.1"/>
    </source>
</evidence>
<keyword evidence="3" id="KW-1185">Reference proteome</keyword>
<dbReference type="AlphaFoldDB" id="A0A2J6TA33"/>
<dbReference type="Pfam" id="PF03184">
    <property type="entry name" value="DDE_1"/>
    <property type="match status" value="1"/>
</dbReference>
<dbReference type="Proteomes" id="UP000235371">
    <property type="component" value="Unassembled WGS sequence"/>
</dbReference>
<dbReference type="OrthoDB" id="8187571at2759"/>
<dbReference type="InParanoid" id="A0A2J6TA33"/>